<keyword evidence="9" id="KW-1185">Reference proteome</keyword>
<organism evidence="8 9">
    <name type="scientific">Longimicrobium terrae</name>
    <dbReference type="NCBI Taxonomy" id="1639882"/>
    <lineage>
        <taxon>Bacteria</taxon>
        <taxon>Pseudomonadati</taxon>
        <taxon>Gemmatimonadota</taxon>
        <taxon>Longimicrobiia</taxon>
        <taxon>Longimicrobiales</taxon>
        <taxon>Longimicrobiaceae</taxon>
        <taxon>Longimicrobium</taxon>
    </lineage>
</organism>
<dbReference type="Pfam" id="PF09349">
    <property type="entry name" value="OHCU_decarbox"/>
    <property type="match status" value="1"/>
</dbReference>
<evidence type="ECO:0000256" key="3">
    <source>
        <dbReference type="ARBA" id="ARBA00012257"/>
    </source>
</evidence>
<evidence type="ECO:0000256" key="4">
    <source>
        <dbReference type="ARBA" id="ARBA00022631"/>
    </source>
</evidence>
<evidence type="ECO:0000313" key="9">
    <source>
        <dbReference type="Proteomes" id="UP000582837"/>
    </source>
</evidence>
<dbReference type="AlphaFoldDB" id="A0A841H2N8"/>
<dbReference type="PANTHER" id="PTHR43466:SF1">
    <property type="entry name" value="2-OXO-4-HYDROXY-4-CARBOXY-5-UREIDOIMIDAZOLINE DECARBOXYLASE-RELATED"/>
    <property type="match status" value="1"/>
</dbReference>
<evidence type="ECO:0000313" key="8">
    <source>
        <dbReference type="EMBL" id="MBB6072254.1"/>
    </source>
</evidence>
<dbReference type="InterPro" id="IPR017595">
    <property type="entry name" value="OHCU_decarboxylase-2"/>
</dbReference>
<evidence type="ECO:0000256" key="6">
    <source>
        <dbReference type="ARBA" id="ARBA00023239"/>
    </source>
</evidence>
<keyword evidence="4" id="KW-0659">Purine metabolism</keyword>
<sequence>MSGLARLNALPAEDAARELLTCCGSRAWARSMVDARPFADADSLLRRADEAWWALDEEDWREAFRSHPKIGERKAQAGQTDREQAWSSGEQAGMMTAAEATQAALAEGNRTYEARFGFIYIVCATGKSADEMLEILTGRLGNAPDAEIRVAAEEQRKITRIRLEKLLAT</sequence>
<dbReference type="GO" id="GO:0019628">
    <property type="term" value="P:urate catabolic process"/>
    <property type="evidence" value="ECO:0007669"/>
    <property type="project" value="TreeGrafter"/>
</dbReference>
<reference evidence="8 9" key="1">
    <citation type="submission" date="2020-08" db="EMBL/GenBank/DDBJ databases">
        <title>Genomic Encyclopedia of Type Strains, Phase IV (KMG-IV): sequencing the most valuable type-strain genomes for metagenomic binning, comparative biology and taxonomic classification.</title>
        <authorList>
            <person name="Goeker M."/>
        </authorList>
    </citation>
    <scope>NUCLEOTIDE SEQUENCE [LARGE SCALE GENOMIC DNA]</scope>
    <source>
        <strain evidence="8 9">DSM 29007</strain>
    </source>
</reference>
<protein>
    <recommendedName>
        <fullName evidence="3">2-oxo-4-hydroxy-4-carboxy-5-ureidoimidazoline decarboxylase</fullName>
        <ecNumber evidence="3">4.1.1.97</ecNumber>
    </recommendedName>
</protein>
<gene>
    <name evidence="8" type="ORF">HNQ61_003916</name>
</gene>
<dbReference type="Gene3D" id="1.10.3330.10">
    <property type="entry name" value="Oxo-4-hydroxy-4-carboxy-5-ureidoimidazoline decarboxylase"/>
    <property type="match status" value="1"/>
</dbReference>
<dbReference type="NCBIfam" id="TIGR03180">
    <property type="entry name" value="UraD_2"/>
    <property type="match status" value="1"/>
</dbReference>
<name>A0A841H2N8_9BACT</name>
<dbReference type="GO" id="GO:0006144">
    <property type="term" value="P:purine nucleobase metabolic process"/>
    <property type="evidence" value="ECO:0007669"/>
    <property type="project" value="UniProtKB-KW"/>
</dbReference>
<evidence type="ECO:0000259" key="7">
    <source>
        <dbReference type="Pfam" id="PF09349"/>
    </source>
</evidence>
<comment type="pathway">
    <text evidence="2">Purine metabolism; urate degradation; (S)-allantoin from urate: step 3/3.</text>
</comment>
<comment type="catalytic activity">
    <reaction evidence="1">
        <text>5-hydroxy-2-oxo-4-ureido-2,5-dihydro-1H-imidazole-5-carboxylate + H(+) = (S)-allantoin + CO2</text>
        <dbReference type="Rhea" id="RHEA:26301"/>
        <dbReference type="ChEBI" id="CHEBI:15378"/>
        <dbReference type="ChEBI" id="CHEBI:15678"/>
        <dbReference type="ChEBI" id="CHEBI:16526"/>
        <dbReference type="ChEBI" id="CHEBI:58639"/>
        <dbReference type="EC" id="4.1.1.97"/>
    </reaction>
</comment>
<dbReference type="RefSeq" id="WP_205761190.1">
    <property type="nucleotide sequence ID" value="NZ_JABDTL010000001.1"/>
</dbReference>
<proteinExistence type="predicted"/>
<keyword evidence="6" id="KW-0456">Lyase</keyword>
<comment type="caution">
    <text evidence="8">The sequence shown here is derived from an EMBL/GenBank/DDBJ whole genome shotgun (WGS) entry which is preliminary data.</text>
</comment>
<evidence type="ECO:0000256" key="2">
    <source>
        <dbReference type="ARBA" id="ARBA00004754"/>
    </source>
</evidence>
<dbReference type="EC" id="4.1.1.97" evidence="3"/>
<dbReference type="Proteomes" id="UP000582837">
    <property type="component" value="Unassembled WGS sequence"/>
</dbReference>
<accession>A0A841H2N8</accession>
<dbReference type="PANTHER" id="PTHR43466">
    <property type="entry name" value="2-OXO-4-HYDROXY-4-CARBOXY-5-UREIDOIMIDAZOLINE DECARBOXYLASE-RELATED"/>
    <property type="match status" value="1"/>
</dbReference>
<dbReference type="NCBIfam" id="NF010372">
    <property type="entry name" value="PRK13798.1"/>
    <property type="match status" value="1"/>
</dbReference>
<dbReference type="EMBL" id="JACHIA010000013">
    <property type="protein sequence ID" value="MBB6072254.1"/>
    <property type="molecule type" value="Genomic_DNA"/>
</dbReference>
<dbReference type="InterPro" id="IPR018020">
    <property type="entry name" value="OHCU_decarboxylase"/>
</dbReference>
<dbReference type="GO" id="GO:0051997">
    <property type="term" value="F:2-oxo-4-hydroxy-4-carboxy-5-ureidoimidazoline decarboxylase activity"/>
    <property type="evidence" value="ECO:0007669"/>
    <property type="project" value="UniProtKB-EC"/>
</dbReference>
<keyword evidence="5" id="KW-0210">Decarboxylase</keyword>
<feature type="domain" description="Oxo-4-hydroxy-4-carboxy-5-ureidoimidazoline decarboxylase" evidence="7">
    <location>
        <begin position="8"/>
        <end position="164"/>
    </location>
</feature>
<dbReference type="InterPro" id="IPR036778">
    <property type="entry name" value="OHCU_decarboxylase_sf"/>
</dbReference>
<dbReference type="SUPFAM" id="SSF158694">
    <property type="entry name" value="UraD-Like"/>
    <property type="match status" value="1"/>
</dbReference>
<evidence type="ECO:0000256" key="1">
    <source>
        <dbReference type="ARBA" id="ARBA00001163"/>
    </source>
</evidence>
<evidence type="ECO:0000256" key="5">
    <source>
        <dbReference type="ARBA" id="ARBA00022793"/>
    </source>
</evidence>